<comment type="caution">
    <text evidence="3">The sequence shown here is derived from an EMBL/GenBank/DDBJ whole genome shotgun (WGS) entry which is preliminary data.</text>
</comment>
<dbReference type="EMBL" id="MSCW01000001">
    <property type="protein sequence ID" value="ONF45074.1"/>
    <property type="molecule type" value="Genomic_DNA"/>
</dbReference>
<proteinExistence type="predicted"/>
<feature type="chain" id="PRO_5043151273" description="DUF6160 domain-containing protein" evidence="1">
    <location>
        <begin position="25"/>
        <end position="289"/>
    </location>
</feature>
<dbReference type="OrthoDB" id="6358750at2"/>
<evidence type="ECO:0000256" key="1">
    <source>
        <dbReference type="SAM" id="SignalP"/>
    </source>
</evidence>
<accession>A0A1V2DWC5</accession>
<dbReference type="Proteomes" id="UP000189339">
    <property type="component" value="Unassembled WGS sequence"/>
</dbReference>
<evidence type="ECO:0000313" key="4">
    <source>
        <dbReference type="Proteomes" id="UP000189339"/>
    </source>
</evidence>
<name>A0A1V2DWC5_9GAMM</name>
<reference evidence="3 4" key="1">
    <citation type="submission" date="2016-12" db="EMBL/GenBank/DDBJ databases">
        <title>Marinobacter lutaoensis whole genome sequencing.</title>
        <authorList>
            <person name="Verma A."/>
            <person name="Krishnamurthi S."/>
        </authorList>
    </citation>
    <scope>NUCLEOTIDE SEQUENCE [LARGE SCALE GENOMIC DNA]</scope>
    <source>
        <strain evidence="3 4">T5054</strain>
    </source>
</reference>
<feature type="domain" description="DUF6160" evidence="2">
    <location>
        <begin position="9"/>
        <end position="79"/>
    </location>
</feature>
<sequence length="289" mass="30631">MRQQAYGYAALAVFCLGISPVALAELKPISDAAMGEVTGQGFMQVENLSVDEHNFTRLTLGMDVQTRVNIDDIRLGQTGDGADFAATHVALGHISRDGSELQYDGQTYAEGTDVPFEGYQPYIELAEDSAEGSLSGFRMGFAQARGSVSSLTTRFSGHIGLKLTDDGGTMHDATLFDAAGVATGNRATQIGIDDGSGNCGQCAPLEQLQSLIVGTDNGDGTTGYTDGFFIGFQREDVDWQALDGGNAIRAGQGVFINLPTSMTIDMSQLVTEGVPRLRTHQADLGPRLF</sequence>
<dbReference type="STRING" id="135739.BTO32_00920"/>
<dbReference type="Pfam" id="PF19657">
    <property type="entry name" value="DUF6160"/>
    <property type="match status" value="1"/>
</dbReference>
<feature type="signal peptide" evidence="1">
    <location>
        <begin position="1"/>
        <end position="24"/>
    </location>
</feature>
<keyword evidence="1" id="KW-0732">Signal</keyword>
<evidence type="ECO:0000313" key="3">
    <source>
        <dbReference type="EMBL" id="ONF45074.1"/>
    </source>
</evidence>
<dbReference type="RefSeq" id="WP_076722569.1">
    <property type="nucleotide sequence ID" value="NZ_JABWTC010000002.1"/>
</dbReference>
<dbReference type="AlphaFoldDB" id="A0A1V2DWC5"/>
<evidence type="ECO:0000259" key="2">
    <source>
        <dbReference type="Pfam" id="PF19657"/>
    </source>
</evidence>
<dbReference type="InterPro" id="IPR046158">
    <property type="entry name" value="DUF6160"/>
</dbReference>
<keyword evidence="4" id="KW-1185">Reference proteome</keyword>
<organism evidence="3 4">
    <name type="scientific">Marinobacter lutaoensis</name>
    <dbReference type="NCBI Taxonomy" id="135739"/>
    <lineage>
        <taxon>Bacteria</taxon>
        <taxon>Pseudomonadati</taxon>
        <taxon>Pseudomonadota</taxon>
        <taxon>Gammaproteobacteria</taxon>
        <taxon>Pseudomonadales</taxon>
        <taxon>Marinobacteraceae</taxon>
        <taxon>Marinobacter</taxon>
    </lineage>
</organism>
<protein>
    <recommendedName>
        <fullName evidence="2">DUF6160 domain-containing protein</fullName>
    </recommendedName>
</protein>
<gene>
    <name evidence="3" type="ORF">BTO32_00920</name>
</gene>